<dbReference type="PROSITE" id="PS50156">
    <property type="entry name" value="SSD"/>
    <property type="match status" value="1"/>
</dbReference>
<name>A0A2G0CEM4_9BACT</name>
<evidence type="ECO:0000256" key="5">
    <source>
        <dbReference type="ARBA" id="ARBA00023136"/>
    </source>
</evidence>
<keyword evidence="3 6" id="KW-0812">Transmembrane</keyword>
<feature type="transmembrane region" description="Helical" evidence="6">
    <location>
        <begin position="256"/>
        <end position="281"/>
    </location>
</feature>
<dbReference type="PANTHER" id="PTHR33406:SF12">
    <property type="entry name" value="BLR2997 PROTEIN"/>
    <property type="match status" value="1"/>
</dbReference>
<dbReference type="GO" id="GO:0005886">
    <property type="term" value="C:plasma membrane"/>
    <property type="evidence" value="ECO:0007669"/>
    <property type="project" value="UniProtKB-SubCell"/>
</dbReference>
<keyword evidence="9" id="KW-1185">Reference proteome</keyword>
<comment type="subcellular location">
    <subcellularLocation>
        <location evidence="1">Cell membrane</location>
        <topology evidence="1">Multi-pass membrane protein</topology>
    </subcellularLocation>
</comment>
<dbReference type="EMBL" id="PDLO01000004">
    <property type="protein sequence ID" value="PHK98370.1"/>
    <property type="molecule type" value="Genomic_DNA"/>
</dbReference>
<evidence type="ECO:0000313" key="9">
    <source>
        <dbReference type="Proteomes" id="UP000226437"/>
    </source>
</evidence>
<feature type="transmembrane region" description="Helical" evidence="6">
    <location>
        <begin position="230"/>
        <end position="250"/>
    </location>
</feature>
<dbReference type="InterPro" id="IPR004869">
    <property type="entry name" value="MMPL_dom"/>
</dbReference>
<dbReference type="InterPro" id="IPR000731">
    <property type="entry name" value="SSD"/>
</dbReference>
<dbReference type="Pfam" id="PF03176">
    <property type="entry name" value="MMPL"/>
    <property type="match status" value="2"/>
</dbReference>
<dbReference type="SUPFAM" id="SSF82866">
    <property type="entry name" value="Multidrug efflux transporter AcrB transmembrane domain"/>
    <property type="match status" value="2"/>
</dbReference>
<feature type="transmembrane region" description="Helical" evidence="6">
    <location>
        <begin position="644"/>
        <end position="663"/>
    </location>
</feature>
<sequence>MRRYRLPVLIFFAVYAAVAVYGCFRLNFTFDFQQFFPRGDEDLEFFLEFIDEFEGDDNFLLVALEREPTVFDSSFLAQVHDFSLAARELPGVEAAQSLTSFGYPIKTPFVVTTIPAIHLDDPGRYAADSARIMADERFVGNLINRRGTALVTVLKTPSLISLDQSRALIRGLDSLVATYDFPDYHYLGPAYFQKELVAMQIREVIVSALISGLLVSFVMFLLFRRPLGIAVALVSIALGLLLFMGTLGLLGRELNAIAALYPVLMIIVGTSDVIHIMSKYIDELRKGLPKEAAIRVAIKEIGLATLLTSLTTAVGFATLLTSRIDPIRDFGLNAALGVMIAFFTVILFTTSLLSYLSVDQIVKLGRQQAFWDRLLEKTYQFTQRHATAIKIGAVVVVGLCLWGISLITTNYRIESTLPKNRKVTEDFRFFERELSGFRPFELAILTRDSSAVTDFDNLQDIGRIEDYVRQFPFVQGTASITAVYRSINQAFNNNRPDAYTLPATEARYREYRALAERVPAVNLNLLVSRDRQKARITSRLDDIGADSIKVFLDNTHAWINANVDTSRIEVRSTGTGLIIDKNAEYIRRNLLQGLGLAIVIVCLLMALLFRNWRMLVISLIPNLLPLLIAGAMLGFLGIELEAGVSIVFAIIFGIAVDDTIHFLSKYKLARRRGVPAPEAIHLTFRETGKAIVLTSVVLFFGFLVMLFSISPPSVTIGLLISLTLASALISDLLLIPLLLRWLDRSE</sequence>
<reference evidence="8 9" key="1">
    <citation type="submission" date="2017-10" db="EMBL/GenBank/DDBJ databases">
        <title>The draft genome sequence of Lewinella marina KCTC 32374.</title>
        <authorList>
            <person name="Wang K."/>
        </authorList>
    </citation>
    <scope>NUCLEOTIDE SEQUENCE [LARGE SCALE GENOMIC DNA]</scope>
    <source>
        <strain evidence="8 9">MKG-38</strain>
    </source>
</reference>
<feature type="transmembrane region" description="Helical" evidence="6">
    <location>
        <begin position="716"/>
        <end position="739"/>
    </location>
</feature>
<evidence type="ECO:0000256" key="1">
    <source>
        <dbReference type="ARBA" id="ARBA00004651"/>
    </source>
</evidence>
<comment type="caution">
    <text evidence="8">The sequence shown here is derived from an EMBL/GenBank/DDBJ whole genome shotgun (WGS) entry which is preliminary data.</text>
</comment>
<feature type="transmembrane region" description="Helical" evidence="6">
    <location>
        <begin position="590"/>
        <end position="609"/>
    </location>
</feature>
<dbReference type="OrthoDB" id="9805018at2"/>
<dbReference type="InterPro" id="IPR050545">
    <property type="entry name" value="Mycobact_MmpL"/>
</dbReference>
<evidence type="ECO:0000259" key="7">
    <source>
        <dbReference type="PROSITE" id="PS50156"/>
    </source>
</evidence>
<evidence type="ECO:0000256" key="4">
    <source>
        <dbReference type="ARBA" id="ARBA00022989"/>
    </source>
</evidence>
<feature type="transmembrane region" description="Helical" evidence="6">
    <location>
        <begin position="204"/>
        <end position="223"/>
    </location>
</feature>
<evidence type="ECO:0000313" key="8">
    <source>
        <dbReference type="EMBL" id="PHK98370.1"/>
    </source>
</evidence>
<keyword evidence="2" id="KW-1003">Cell membrane</keyword>
<organism evidence="8 9">
    <name type="scientific">Neolewinella marina</name>
    <dbReference type="NCBI Taxonomy" id="438751"/>
    <lineage>
        <taxon>Bacteria</taxon>
        <taxon>Pseudomonadati</taxon>
        <taxon>Bacteroidota</taxon>
        <taxon>Saprospiria</taxon>
        <taxon>Saprospirales</taxon>
        <taxon>Lewinellaceae</taxon>
        <taxon>Neolewinella</taxon>
    </lineage>
</organism>
<accession>A0A2G0CEM4</accession>
<feature type="domain" description="SSD" evidence="7">
    <location>
        <begin position="232"/>
        <end position="355"/>
    </location>
</feature>
<feature type="transmembrane region" description="Helical" evidence="6">
    <location>
        <begin position="387"/>
        <end position="407"/>
    </location>
</feature>
<keyword evidence="4 6" id="KW-1133">Transmembrane helix</keyword>
<protein>
    <recommendedName>
        <fullName evidence="7">SSD domain-containing protein</fullName>
    </recommendedName>
</protein>
<dbReference type="PANTHER" id="PTHR33406">
    <property type="entry name" value="MEMBRANE PROTEIN MJ1562-RELATED"/>
    <property type="match status" value="1"/>
</dbReference>
<evidence type="ECO:0000256" key="6">
    <source>
        <dbReference type="SAM" id="Phobius"/>
    </source>
</evidence>
<gene>
    <name evidence="8" type="ORF">CGL56_11780</name>
</gene>
<dbReference type="AlphaFoldDB" id="A0A2G0CEM4"/>
<dbReference type="Gene3D" id="1.20.1640.10">
    <property type="entry name" value="Multidrug efflux transporter AcrB transmembrane domain"/>
    <property type="match status" value="2"/>
</dbReference>
<feature type="transmembrane region" description="Helical" evidence="6">
    <location>
        <begin position="616"/>
        <end position="638"/>
    </location>
</feature>
<dbReference type="Proteomes" id="UP000226437">
    <property type="component" value="Unassembled WGS sequence"/>
</dbReference>
<keyword evidence="5 6" id="KW-0472">Membrane</keyword>
<dbReference type="PROSITE" id="PS51257">
    <property type="entry name" value="PROKAR_LIPOPROTEIN"/>
    <property type="match status" value="1"/>
</dbReference>
<feature type="transmembrane region" description="Helical" evidence="6">
    <location>
        <begin position="690"/>
        <end position="710"/>
    </location>
</feature>
<feature type="transmembrane region" description="Helical" evidence="6">
    <location>
        <begin position="334"/>
        <end position="358"/>
    </location>
</feature>
<dbReference type="RefSeq" id="WP_099106756.1">
    <property type="nucleotide sequence ID" value="NZ_JAATJF010000004.1"/>
</dbReference>
<proteinExistence type="predicted"/>
<feature type="transmembrane region" description="Helical" evidence="6">
    <location>
        <begin position="301"/>
        <end position="322"/>
    </location>
</feature>
<evidence type="ECO:0000256" key="3">
    <source>
        <dbReference type="ARBA" id="ARBA00022692"/>
    </source>
</evidence>
<evidence type="ECO:0000256" key="2">
    <source>
        <dbReference type="ARBA" id="ARBA00022475"/>
    </source>
</evidence>